<protein>
    <submittedName>
        <fullName evidence="2">Uncharacterized protein</fullName>
    </submittedName>
</protein>
<evidence type="ECO:0000313" key="2">
    <source>
        <dbReference type="EMBL" id="KAF5680843.1"/>
    </source>
</evidence>
<dbReference type="OrthoDB" id="3251507at2759"/>
<dbReference type="PANTHER" id="PTHR42037">
    <property type="match status" value="1"/>
</dbReference>
<proteinExistence type="predicted"/>
<accession>A0A8H5U1J4</accession>
<dbReference type="Pfam" id="PF14441">
    <property type="entry name" value="OTT_1508_deam"/>
    <property type="match status" value="1"/>
</dbReference>
<name>A0A8H5U1J4_FUSHE</name>
<dbReference type="AlphaFoldDB" id="A0A8H5U1J4"/>
<dbReference type="Proteomes" id="UP000567885">
    <property type="component" value="Unassembled WGS sequence"/>
</dbReference>
<keyword evidence="3" id="KW-1185">Reference proteome</keyword>
<dbReference type="InterPro" id="IPR027796">
    <property type="entry name" value="OTT_1508_deam-like"/>
</dbReference>
<evidence type="ECO:0000256" key="1">
    <source>
        <dbReference type="SAM" id="MobiDB-lite"/>
    </source>
</evidence>
<dbReference type="PANTHER" id="PTHR42037:SF1">
    <property type="match status" value="1"/>
</dbReference>
<dbReference type="EMBL" id="JAAGWQ010000003">
    <property type="protein sequence ID" value="KAF5680843.1"/>
    <property type="molecule type" value="Genomic_DNA"/>
</dbReference>
<feature type="region of interest" description="Disordered" evidence="1">
    <location>
        <begin position="496"/>
        <end position="517"/>
    </location>
</feature>
<gene>
    <name evidence="2" type="ORF">FHETE_231</name>
</gene>
<feature type="compositionally biased region" description="Acidic residues" evidence="1">
    <location>
        <begin position="502"/>
        <end position="511"/>
    </location>
</feature>
<sequence>MASNDLVHLKPKQKRRLYESVVMYKALTDFTREKGALRSAEATPRPLNEQERYHLFLHKLASVCDSIKGGRTVTSVTILDEEDKFVYVFGCNQVFGRDLDGTQDFMATLLKKLSGAHKLGQEEKCAVEKDVLKMILSFNSPRISCYLNELKKKNIAPCLAYCGRQSGTTDASIANALRTLDSAIEDITFKGWNQEQCKSGKLATYSLRAFLTTTTTQYINNRAEQDRLNEGRNYVCWAGLRHSLSRLLNYKRTVQCLISAEKEWPELFQEFVVVPVESSTKDLNPLGKKSESAHAIIGRMCGDRASQDRYRMLAQNLQGINLDDRIKDKSQSAFRPIVHAEILVLEWVMAKSRSNLKSRQPAVSFFHDWKYIGSSKGACQLCRYYFDTVGQHDGIETRASHGNLYINWRFPDVYESDSSSVKTRRQNIFNFVIEKIRAEVLEILVHKNSKGKQHDSSTHPLMSVRNTDVQTDLGARSVLDSDELAQNFAGGLILDSSGNSFEESDFDDDDNGGTSLG</sequence>
<reference evidence="2 3" key="1">
    <citation type="submission" date="2020-05" db="EMBL/GenBank/DDBJ databases">
        <title>Identification and distribution of gene clusters putatively required for synthesis of sphingolipid metabolism inhibitors in phylogenetically diverse species of the filamentous fungus Fusarium.</title>
        <authorList>
            <person name="Kim H.-S."/>
            <person name="Busman M."/>
            <person name="Brown D.W."/>
            <person name="Divon H."/>
            <person name="Uhlig S."/>
            <person name="Proctor R.H."/>
        </authorList>
    </citation>
    <scope>NUCLEOTIDE SEQUENCE [LARGE SCALE GENOMIC DNA]</scope>
    <source>
        <strain evidence="2 3">NRRL 20693</strain>
    </source>
</reference>
<organism evidence="2 3">
    <name type="scientific">Fusarium heterosporum</name>
    <dbReference type="NCBI Taxonomy" id="42747"/>
    <lineage>
        <taxon>Eukaryota</taxon>
        <taxon>Fungi</taxon>
        <taxon>Dikarya</taxon>
        <taxon>Ascomycota</taxon>
        <taxon>Pezizomycotina</taxon>
        <taxon>Sordariomycetes</taxon>
        <taxon>Hypocreomycetidae</taxon>
        <taxon>Hypocreales</taxon>
        <taxon>Nectriaceae</taxon>
        <taxon>Fusarium</taxon>
        <taxon>Fusarium heterosporum species complex</taxon>
    </lineage>
</organism>
<comment type="caution">
    <text evidence="2">The sequence shown here is derived from an EMBL/GenBank/DDBJ whole genome shotgun (WGS) entry which is preliminary data.</text>
</comment>
<evidence type="ECO:0000313" key="3">
    <source>
        <dbReference type="Proteomes" id="UP000567885"/>
    </source>
</evidence>